<keyword evidence="3" id="KW-1015">Disulfide bond</keyword>
<feature type="active site" description="Charge relay system" evidence="4">
    <location>
        <position position="346"/>
    </location>
</feature>
<evidence type="ECO:0000256" key="3">
    <source>
        <dbReference type="ARBA" id="ARBA00023157"/>
    </source>
</evidence>
<evidence type="ECO:0000256" key="1">
    <source>
        <dbReference type="ARBA" id="ARBA00005964"/>
    </source>
</evidence>
<dbReference type="InterPro" id="IPR000997">
    <property type="entry name" value="Cholinesterase"/>
</dbReference>
<keyword evidence="2" id="KW-0378">Hydrolase</keyword>
<feature type="signal peptide" evidence="5">
    <location>
        <begin position="1"/>
        <end position="18"/>
    </location>
</feature>
<accession>A0AAJ0CBW6</accession>
<comment type="similarity">
    <text evidence="1">Belongs to the type-B carboxylesterase/lipase family.</text>
</comment>
<evidence type="ECO:0000256" key="4">
    <source>
        <dbReference type="PIRSR" id="PIRSR600997-1"/>
    </source>
</evidence>
<reference evidence="7" key="1">
    <citation type="submission" date="2023-06" db="EMBL/GenBank/DDBJ databases">
        <title>Conoideocrella luteorostrata (Hypocreales: Clavicipitaceae), a potential biocontrol fungus for elongate hemlock scale in United States Christmas tree production areas.</title>
        <authorList>
            <person name="Barrett H."/>
            <person name="Lovett B."/>
            <person name="Macias A.M."/>
            <person name="Stajich J.E."/>
            <person name="Kasson M.T."/>
        </authorList>
    </citation>
    <scope>NUCLEOTIDE SEQUENCE</scope>
    <source>
        <strain evidence="7">ARSEF 14590</strain>
    </source>
</reference>
<dbReference type="PANTHER" id="PTHR43918">
    <property type="entry name" value="ACETYLCHOLINESTERASE"/>
    <property type="match status" value="1"/>
</dbReference>
<feature type="domain" description="Carboxylesterase type B" evidence="6">
    <location>
        <begin position="28"/>
        <end position="480"/>
    </location>
</feature>
<keyword evidence="8" id="KW-1185">Reference proteome</keyword>
<dbReference type="InterPro" id="IPR050654">
    <property type="entry name" value="AChE-related_enzymes"/>
</dbReference>
<feature type="chain" id="PRO_5042619624" description="Carboxylesterase type B domain-containing protein" evidence="5">
    <location>
        <begin position="19"/>
        <end position="542"/>
    </location>
</feature>
<dbReference type="GO" id="GO:0004104">
    <property type="term" value="F:cholinesterase activity"/>
    <property type="evidence" value="ECO:0007669"/>
    <property type="project" value="InterPro"/>
</dbReference>
<gene>
    <name evidence="7" type="ORF">QQS21_012667</name>
</gene>
<name>A0AAJ0CBW6_9HYPO</name>
<dbReference type="InterPro" id="IPR002018">
    <property type="entry name" value="CarbesteraseB"/>
</dbReference>
<dbReference type="InterPro" id="IPR029058">
    <property type="entry name" value="AB_hydrolase_fold"/>
</dbReference>
<organism evidence="7 8">
    <name type="scientific">Conoideocrella luteorostrata</name>
    <dbReference type="NCBI Taxonomy" id="1105319"/>
    <lineage>
        <taxon>Eukaryota</taxon>
        <taxon>Fungi</taxon>
        <taxon>Dikarya</taxon>
        <taxon>Ascomycota</taxon>
        <taxon>Pezizomycotina</taxon>
        <taxon>Sordariomycetes</taxon>
        <taxon>Hypocreomycetidae</taxon>
        <taxon>Hypocreales</taxon>
        <taxon>Clavicipitaceae</taxon>
        <taxon>Conoideocrella</taxon>
    </lineage>
</organism>
<evidence type="ECO:0000259" key="6">
    <source>
        <dbReference type="Pfam" id="PF00135"/>
    </source>
</evidence>
<protein>
    <recommendedName>
        <fullName evidence="6">Carboxylesterase type B domain-containing protein</fullName>
    </recommendedName>
</protein>
<evidence type="ECO:0000256" key="5">
    <source>
        <dbReference type="SAM" id="SignalP"/>
    </source>
</evidence>
<dbReference type="Gene3D" id="3.40.50.1820">
    <property type="entry name" value="alpha/beta hydrolase"/>
    <property type="match status" value="1"/>
</dbReference>
<evidence type="ECO:0000313" key="8">
    <source>
        <dbReference type="Proteomes" id="UP001251528"/>
    </source>
</evidence>
<dbReference type="Proteomes" id="UP001251528">
    <property type="component" value="Unassembled WGS sequence"/>
</dbReference>
<dbReference type="AlphaFoldDB" id="A0AAJ0CBW6"/>
<dbReference type="PRINTS" id="PR00878">
    <property type="entry name" value="CHOLNESTRASE"/>
</dbReference>
<proteinExistence type="inferred from homology"/>
<feature type="active site" description="Acyl-ester intermediate" evidence="4">
    <location>
        <position position="226"/>
    </location>
</feature>
<dbReference type="PANTHER" id="PTHR43918:SF4">
    <property type="entry name" value="CARBOXYLIC ESTER HYDROLASE"/>
    <property type="match status" value="1"/>
</dbReference>
<dbReference type="Pfam" id="PF00135">
    <property type="entry name" value="COesterase"/>
    <property type="match status" value="1"/>
</dbReference>
<sequence length="542" mass="59265">MTNLGILILCLCTTVCYSLPVDDKASRPSATIDSGIIIGTTAVEPASRATVTKYLGVPFGAKPERFSPPKSPERWNSPYDASDFKPACIQKFDYPDAARTLKMAWFNTPPPAAGESEDCLNLNVFVPGSATQDAKAVMFWIYGGGFNFGTGSLSQYDGASLAANHDIIVVTPNYRTNVFGFPGSPDMKETEQNLGFLDQRLALDWVARNIAALGGDPKKVTLVGESAGAGSVDILVTSPPDPIPFRGAIMQSGQGSIYKQNNNSAESWKILARSANCTEADALTCLRTLPAEELKSLVEHQALRFGPVSDGGVTWNENARKDRIGSTKKTPLIARVPVLIGSNADEGTTFVYGRNDSRKFMRDAWPEATDDIIDMTLSLYPLGSPRISDDFQQLSRINTEYMMQCPSRALASDNRKAGIKTWRYYFDASFANTNIFEDSGAWHSSEIGLVFGTYPRQGTTPFQGELSRQMQNAWARFIKDPEKGPGWAQHPKLAYIGGGVNADDDARPAGKAIMTVNPWLLDLRCWLYDGLFDKVTGLAKRR</sequence>
<evidence type="ECO:0000256" key="2">
    <source>
        <dbReference type="ARBA" id="ARBA00022801"/>
    </source>
</evidence>
<comment type="caution">
    <text evidence="7">The sequence shown here is derived from an EMBL/GenBank/DDBJ whole genome shotgun (WGS) entry which is preliminary data.</text>
</comment>
<evidence type="ECO:0000313" key="7">
    <source>
        <dbReference type="EMBL" id="KAK2589652.1"/>
    </source>
</evidence>
<dbReference type="EMBL" id="JASWJB010000588">
    <property type="protein sequence ID" value="KAK2589652.1"/>
    <property type="molecule type" value="Genomic_DNA"/>
</dbReference>
<keyword evidence="5" id="KW-0732">Signal</keyword>
<dbReference type="SUPFAM" id="SSF53474">
    <property type="entry name" value="alpha/beta-Hydrolases"/>
    <property type="match status" value="1"/>
</dbReference>
<feature type="active site" description="Charge relay system" evidence="4">
    <location>
        <position position="443"/>
    </location>
</feature>